<dbReference type="GO" id="GO:0004016">
    <property type="term" value="F:adenylate cyclase activity"/>
    <property type="evidence" value="ECO:0007669"/>
    <property type="project" value="TreeGrafter"/>
</dbReference>
<dbReference type="PANTHER" id="PTHR16305:SF35">
    <property type="entry name" value="TRANSCRIPTIONAL ACTIVATOR DOMAIN"/>
    <property type="match status" value="1"/>
</dbReference>
<dbReference type="GO" id="GO:0005737">
    <property type="term" value="C:cytoplasm"/>
    <property type="evidence" value="ECO:0007669"/>
    <property type="project" value="TreeGrafter"/>
</dbReference>
<dbReference type="Proteomes" id="UP000249340">
    <property type="component" value="Chromosome"/>
</dbReference>
<keyword evidence="2" id="KW-0067">ATP-binding</keyword>
<reference evidence="4" key="1">
    <citation type="submission" date="2018-07" db="EMBL/GenBank/DDBJ databases">
        <title>Streptacidiphilus bronchialis DSM 106435 chromosome.</title>
        <authorList>
            <person name="Batra D."/>
            <person name="Gulvik C.A."/>
        </authorList>
    </citation>
    <scope>NUCLEOTIDE SEQUENCE [LARGE SCALE GENOMIC DNA]</scope>
    <source>
        <strain evidence="4">DSM 106435</strain>
    </source>
</reference>
<dbReference type="PANTHER" id="PTHR16305">
    <property type="entry name" value="TESTICULAR SOLUBLE ADENYLYL CYCLASE"/>
    <property type="match status" value="1"/>
</dbReference>
<evidence type="ECO:0000256" key="1">
    <source>
        <dbReference type="ARBA" id="ARBA00022741"/>
    </source>
</evidence>
<protein>
    <submittedName>
        <fullName evidence="3">Uncharacterized protein</fullName>
    </submittedName>
</protein>
<keyword evidence="4" id="KW-1185">Reference proteome</keyword>
<dbReference type="RefSeq" id="WP_111489304.1">
    <property type="nucleotide sequence ID" value="NZ_CP031264.1"/>
</dbReference>
<accession>A0A345SRZ7</accession>
<dbReference type="SUPFAM" id="SSF52540">
    <property type="entry name" value="P-loop containing nucleoside triphosphate hydrolases"/>
    <property type="match status" value="1"/>
</dbReference>
<evidence type="ECO:0000256" key="2">
    <source>
        <dbReference type="ARBA" id="ARBA00022840"/>
    </source>
</evidence>
<sequence length="717" mass="75259">MHRAAAAHLAATAARGPVLLVFDDLHRAAEETLDLLTALVSDSVAGPVLLVGTYRATEVSPGLTAALARFAGAEPTRVYVGGLPEAATGELVRAVLQRAVDPRTAQVIHRRSGGNPFFVRELARLVGTEGNAALGAVPAGVRDVIRHRLARLPQPARAVLRQAAVLGREIDVEVLTAVVGDADGVVDALEAALAAGFLVEQQPGRLGFSHALVRDTLYDDISRPRRARWHAAVAEAIEQLDPGDVGSLAHHFGRAESRATAVRAARYARAAALLAERGFAPHEAARLWSEAVAAHDRAGGGELRGRLEAVMGLVRAEAVTGRLESARKHRAEAVATAEELGDPQLTAEVISAFDVPASWTANDDEGLSRRIVAATERTLAALPEEQAVHRSRLLSTLALELRGDPGDRGERAAREAEAIARRLADPALLAFALNGRFMQSFARAGTAPQRARIGAELVELAARHQLVTFEVLGHLILIQAHSARADFATADAHAAATDRLAERYDIPLAGVFTRWYAALRLTVAGRSAEAEAAYRAASTLLAGSGMPGMEQGLLPLALLCLRIQRGGRPEADEQPDRGPYEPWARPLVLLAAGRRDEAEAAVSAVPESPRDLLYEARTCLTALAAVGLGDRPGMERAYARLRPAAGELAGAGSGLLTLGPVALHLGDLAAALGKYGSAAGHYRQALTIAGKAAAPHWTAAACDALDRLGSGQPGGGA</sequence>
<proteinExistence type="predicted"/>
<dbReference type="AlphaFoldDB" id="A0A345SRZ7"/>
<dbReference type="InterPro" id="IPR027417">
    <property type="entry name" value="P-loop_NTPase"/>
</dbReference>
<gene>
    <name evidence="3" type="ORF">C7M71_002465</name>
</gene>
<dbReference type="EMBL" id="CP031264">
    <property type="protein sequence ID" value="AXI76502.1"/>
    <property type="molecule type" value="Genomic_DNA"/>
</dbReference>
<organism evidence="3 4">
    <name type="scientific">Peterkaempfera bronchialis</name>
    <dbReference type="NCBI Taxonomy" id="2126346"/>
    <lineage>
        <taxon>Bacteria</taxon>
        <taxon>Bacillati</taxon>
        <taxon>Actinomycetota</taxon>
        <taxon>Actinomycetes</taxon>
        <taxon>Kitasatosporales</taxon>
        <taxon>Streptomycetaceae</taxon>
        <taxon>Peterkaempfera</taxon>
    </lineage>
</organism>
<evidence type="ECO:0000313" key="3">
    <source>
        <dbReference type="EMBL" id="AXI76502.1"/>
    </source>
</evidence>
<keyword evidence="1" id="KW-0547">Nucleotide-binding</keyword>
<dbReference type="OrthoDB" id="134712at2"/>
<name>A0A345SRZ7_9ACTN</name>
<dbReference type="KEGG" id="stri:C7M71_002465"/>
<dbReference type="GO" id="GO:0005524">
    <property type="term" value="F:ATP binding"/>
    <property type="evidence" value="ECO:0007669"/>
    <property type="project" value="UniProtKB-KW"/>
</dbReference>
<evidence type="ECO:0000313" key="4">
    <source>
        <dbReference type="Proteomes" id="UP000249340"/>
    </source>
</evidence>